<gene>
    <name evidence="14" type="ORF">AWH69_12710</name>
</gene>
<feature type="binding site" evidence="12">
    <location>
        <position position="250"/>
    </location>
    <ligand>
        <name>[2Fe-2S] cluster</name>
        <dbReference type="ChEBI" id="CHEBI:190135"/>
    </ligand>
</feature>
<dbReference type="SUPFAM" id="SSF52343">
    <property type="entry name" value="Ferredoxin reductase-like, C-terminal NADP-linked domain"/>
    <property type="match status" value="1"/>
</dbReference>
<dbReference type="RefSeq" id="WP_068276195.1">
    <property type="nucleotide sequence ID" value="NZ_LQZG01000003.1"/>
</dbReference>
<dbReference type="PROSITE" id="PS51384">
    <property type="entry name" value="FAD_FR"/>
    <property type="match status" value="1"/>
</dbReference>
<dbReference type="GO" id="GO:0046872">
    <property type="term" value="F:metal ion binding"/>
    <property type="evidence" value="ECO:0007669"/>
    <property type="project" value="UniProtKB-KW"/>
</dbReference>
<feature type="binding site" evidence="11">
    <location>
        <begin position="95"/>
        <end position="96"/>
    </location>
    <ligand>
        <name>FAD</name>
        <dbReference type="ChEBI" id="CHEBI:57692"/>
    </ligand>
</feature>
<comment type="cofactor">
    <cofactor evidence="10">
        <name>[2Fe-2S] cluster</name>
        <dbReference type="ChEBI" id="CHEBI:190135"/>
    </cofactor>
</comment>
<dbReference type="InterPro" id="IPR039261">
    <property type="entry name" value="FNR_nucleotide-bd"/>
</dbReference>
<dbReference type="CDD" id="cd06218">
    <property type="entry name" value="DHOD_e_trans"/>
    <property type="match status" value="1"/>
</dbReference>
<evidence type="ECO:0000256" key="1">
    <source>
        <dbReference type="ARBA" id="ARBA00006422"/>
    </source>
</evidence>
<comment type="cofactor">
    <cofactor evidence="11">
        <name>FAD</name>
        <dbReference type="ChEBI" id="CHEBI:57692"/>
    </cofactor>
    <text evidence="11">Binds 1 FAD per subunit.</text>
</comment>
<dbReference type="PIRSF" id="PIRSF006816">
    <property type="entry name" value="Cyc3_hyd_g"/>
    <property type="match status" value="1"/>
</dbReference>
<dbReference type="Proteomes" id="UP000076976">
    <property type="component" value="Unassembled WGS sequence"/>
</dbReference>
<dbReference type="GO" id="GO:0006221">
    <property type="term" value="P:pyrimidine nucleotide biosynthetic process"/>
    <property type="evidence" value="ECO:0007669"/>
    <property type="project" value="InterPro"/>
</dbReference>
<dbReference type="InterPro" id="IPR012165">
    <property type="entry name" value="Cyt_c3_hydrogenase_gsu"/>
</dbReference>
<dbReference type="Gene3D" id="2.10.240.10">
    <property type="entry name" value="Dihydroorotate dehydrogenase, electron transfer subunit"/>
    <property type="match status" value="1"/>
</dbReference>
<dbReference type="STRING" id="262209.AWH69_12710"/>
<evidence type="ECO:0000256" key="8">
    <source>
        <dbReference type="ARBA" id="ARBA00023004"/>
    </source>
</evidence>
<evidence type="ECO:0000256" key="5">
    <source>
        <dbReference type="ARBA" id="ARBA00022723"/>
    </source>
</evidence>
<dbReference type="InterPro" id="IPR037117">
    <property type="entry name" value="Dihydroorotate_DH_ele_sf"/>
</dbReference>
<name>A0A176QBU0_9MICO</name>
<dbReference type="GO" id="GO:0050660">
    <property type="term" value="F:flavin adenine dinucleotide binding"/>
    <property type="evidence" value="ECO:0007669"/>
    <property type="project" value="InterPro"/>
</dbReference>
<evidence type="ECO:0000256" key="11">
    <source>
        <dbReference type="PIRSR" id="PIRSR006816-1"/>
    </source>
</evidence>
<feature type="binding site" evidence="12">
    <location>
        <position position="247"/>
    </location>
    <ligand>
        <name>[2Fe-2S] cluster</name>
        <dbReference type="ChEBI" id="CHEBI:190135"/>
    </ligand>
</feature>
<evidence type="ECO:0000256" key="4">
    <source>
        <dbReference type="ARBA" id="ARBA00022714"/>
    </source>
</evidence>
<comment type="similarity">
    <text evidence="1">Belongs to the PyrK family.</text>
</comment>
<keyword evidence="6 11" id="KW-0274">FAD</keyword>
<evidence type="ECO:0000313" key="15">
    <source>
        <dbReference type="Proteomes" id="UP000076976"/>
    </source>
</evidence>
<evidence type="ECO:0000256" key="7">
    <source>
        <dbReference type="ARBA" id="ARBA00022982"/>
    </source>
</evidence>
<evidence type="ECO:0000256" key="12">
    <source>
        <dbReference type="PIRSR" id="PIRSR006816-2"/>
    </source>
</evidence>
<feature type="domain" description="FAD-binding FR-type" evidence="13">
    <location>
        <begin position="17"/>
        <end position="120"/>
    </location>
</feature>
<dbReference type="InterPro" id="IPR017927">
    <property type="entry name" value="FAD-bd_FR_type"/>
</dbReference>
<dbReference type="InterPro" id="IPR017938">
    <property type="entry name" value="Riboflavin_synthase-like_b-brl"/>
</dbReference>
<reference evidence="14 15" key="1">
    <citation type="submission" date="2016-01" db="EMBL/GenBank/DDBJ databases">
        <title>Janibacter melonis strain CD11_4 genome sequencing and assembly.</title>
        <authorList>
            <person name="Nair G.R."/>
            <person name="Kaur G."/>
            <person name="Chander A.M."/>
            <person name="Mayilraj S."/>
        </authorList>
    </citation>
    <scope>NUCLEOTIDE SEQUENCE [LARGE SCALE GENOMIC DNA]</scope>
    <source>
        <strain evidence="14 15">CD11-4</strain>
    </source>
</reference>
<dbReference type="Gene3D" id="2.40.30.10">
    <property type="entry name" value="Translation factors"/>
    <property type="match status" value="1"/>
</dbReference>
<dbReference type="SUPFAM" id="SSF63380">
    <property type="entry name" value="Riboflavin synthase domain-like"/>
    <property type="match status" value="1"/>
</dbReference>
<accession>A0A176QBU0</accession>
<dbReference type="InterPro" id="IPR050353">
    <property type="entry name" value="PyrK_electron_transfer"/>
</dbReference>
<keyword evidence="2" id="KW-0813">Transport</keyword>
<keyword evidence="4 12" id="KW-0001">2Fe-2S</keyword>
<dbReference type="AlphaFoldDB" id="A0A176QBU0"/>
<evidence type="ECO:0000259" key="13">
    <source>
        <dbReference type="PROSITE" id="PS51384"/>
    </source>
</evidence>
<proteinExistence type="inferred from homology"/>
<dbReference type="PANTHER" id="PTHR43513:SF3">
    <property type="entry name" value="DIHYDROOROTATE DEHYDROGENASE B (NAD(+)), ELECTRON TRANSFER SUBUNIT-RELATED"/>
    <property type="match status" value="1"/>
</dbReference>
<evidence type="ECO:0000313" key="14">
    <source>
        <dbReference type="EMBL" id="OAB87202.1"/>
    </source>
</evidence>
<evidence type="ECO:0000256" key="9">
    <source>
        <dbReference type="ARBA" id="ARBA00023014"/>
    </source>
</evidence>
<sequence>MSTGSIGAEAARPGAGVVQVEAEVIANQRVGAYHHLTVVAPGLPELARPGHFVALAVGGTHSSMLLRRSFSIHRVSPRGTYGPTVEVVVAAHGPGTEELVGLPVGAHVNVVGPLGRPFPVPSTPVACVLVGGGYGSAPLFWLAEVLRERGCHVEVVLGAASTDRLFGVVQARRVADGVSVTTDDGSAGTKGWVSDVLPEIITRTGASVVYGCGPMGMLRSLHEIAQEHGAVAQVAVEEAMACGIGICMTCVMPVRDDDGVTSMVRSCVEGPVFRGDRVRWDAFVDGRCLVPSDAVGAPQEVVR</sequence>
<feature type="binding site" evidence="12">
    <location>
        <position position="242"/>
    </location>
    <ligand>
        <name>[2Fe-2S] cluster</name>
        <dbReference type="ChEBI" id="CHEBI:190135"/>
    </ligand>
</feature>
<dbReference type="EMBL" id="LQZG01000003">
    <property type="protein sequence ID" value="OAB87202.1"/>
    <property type="molecule type" value="Genomic_DNA"/>
</dbReference>
<comment type="caution">
    <text evidence="14">The sequence shown here is derived from an EMBL/GenBank/DDBJ whole genome shotgun (WGS) entry which is preliminary data.</text>
</comment>
<organism evidence="14 15">
    <name type="scientific">Janibacter melonis</name>
    <dbReference type="NCBI Taxonomy" id="262209"/>
    <lineage>
        <taxon>Bacteria</taxon>
        <taxon>Bacillati</taxon>
        <taxon>Actinomycetota</taxon>
        <taxon>Actinomycetes</taxon>
        <taxon>Micrococcales</taxon>
        <taxon>Intrasporangiaceae</taxon>
        <taxon>Janibacter</taxon>
    </lineage>
</organism>
<dbReference type="Pfam" id="PF10418">
    <property type="entry name" value="DHODB_Fe-S_bind"/>
    <property type="match status" value="1"/>
</dbReference>
<evidence type="ECO:0000256" key="2">
    <source>
        <dbReference type="ARBA" id="ARBA00022448"/>
    </source>
</evidence>
<feature type="binding site" evidence="11">
    <location>
        <begin position="68"/>
        <end position="71"/>
    </location>
    <ligand>
        <name>FAD</name>
        <dbReference type="ChEBI" id="CHEBI:57692"/>
    </ligand>
</feature>
<dbReference type="Gene3D" id="3.40.50.80">
    <property type="entry name" value="Nucleotide-binding domain of ferredoxin-NADP reductase (FNR) module"/>
    <property type="match status" value="1"/>
</dbReference>
<keyword evidence="5 12" id="KW-0479">Metal-binding</keyword>
<keyword evidence="3 11" id="KW-0285">Flavoprotein</keyword>
<protein>
    <submittedName>
        <fullName evidence="14">Dihydroorotate oxidase</fullName>
    </submittedName>
</protein>
<feature type="binding site" evidence="12">
    <location>
        <position position="267"/>
    </location>
    <ligand>
        <name>[2Fe-2S] cluster</name>
        <dbReference type="ChEBI" id="CHEBI:190135"/>
    </ligand>
</feature>
<dbReference type="GO" id="GO:0051537">
    <property type="term" value="F:2 iron, 2 sulfur cluster binding"/>
    <property type="evidence" value="ECO:0007669"/>
    <property type="project" value="UniProtKB-KW"/>
</dbReference>
<keyword evidence="7" id="KW-0249">Electron transport</keyword>
<dbReference type="InterPro" id="IPR019480">
    <property type="entry name" value="Dihydroorotate_DH_Fe-S-bd"/>
</dbReference>
<evidence type="ECO:0000256" key="3">
    <source>
        <dbReference type="ARBA" id="ARBA00022630"/>
    </source>
</evidence>
<evidence type="ECO:0000256" key="6">
    <source>
        <dbReference type="ARBA" id="ARBA00022827"/>
    </source>
</evidence>
<keyword evidence="9 12" id="KW-0411">Iron-sulfur</keyword>
<keyword evidence="15" id="KW-1185">Reference proteome</keyword>
<keyword evidence="8 12" id="KW-0408">Iron</keyword>
<dbReference type="GO" id="GO:0016491">
    <property type="term" value="F:oxidoreductase activity"/>
    <property type="evidence" value="ECO:0007669"/>
    <property type="project" value="InterPro"/>
</dbReference>
<comment type="cofactor">
    <cofactor evidence="12">
        <name>[2Fe-2S] cluster</name>
        <dbReference type="ChEBI" id="CHEBI:190135"/>
    </cofactor>
    <text evidence="12">Binds 1 [2Fe-2S] cluster per subunit.</text>
</comment>
<dbReference type="PANTHER" id="PTHR43513">
    <property type="entry name" value="DIHYDROOROTATE DEHYDROGENASE B (NAD(+)), ELECTRON TRANSFER SUBUNIT"/>
    <property type="match status" value="1"/>
</dbReference>
<evidence type="ECO:0000256" key="10">
    <source>
        <dbReference type="ARBA" id="ARBA00034078"/>
    </source>
</evidence>